<dbReference type="STRING" id="571933.SAMN05216362_102161"/>
<dbReference type="Pfam" id="PF02749">
    <property type="entry name" value="QRPTase_N"/>
    <property type="match status" value="1"/>
</dbReference>
<dbReference type="PANTHER" id="PTHR32179">
    <property type="entry name" value="NICOTINATE-NUCLEOTIDE PYROPHOSPHORYLASE [CARBOXYLATING]"/>
    <property type="match status" value="1"/>
</dbReference>
<dbReference type="GO" id="GO:0009435">
    <property type="term" value="P:NAD+ biosynthetic process"/>
    <property type="evidence" value="ECO:0007669"/>
    <property type="project" value="UniProtKB-UniPathway"/>
</dbReference>
<dbReference type="SUPFAM" id="SSF51690">
    <property type="entry name" value="Nicotinate/Quinolinate PRTase C-terminal domain-like"/>
    <property type="match status" value="1"/>
</dbReference>
<evidence type="ECO:0000259" key="14">
    <source>
        <dbReference type="Pfam" id="PF02749"/>
    </source>
</evidence>
<dbReference type="EC" id="2.4.2.19" evidence="5"/>
<evidence type="ECO:0000256" key="8">
    <source>
        <dbReference type="ARBA" id="ARBA00022679"/>
    </source>
</evidence>
<evidence type="ECO:0000256" key="6">
    <source>
        <dbReference type="ARBA" id="ARBA00022642"/>
    </source>
</evidence>
<dbReference type="GO" id="GO:0004514">
    <property type="term" value="F:nicotinate-nucleotide diphosphorylase (carboxylating) activity"/>
    <property type="evidence" value="ECO:0007669"/>
    <property type="project" value="UniProtKB-EC"/>
</dbReference>
<dbReference type="AlphaFoldDB" id="A0A1H9A5N7"/>
<dbReference type="OrthoDB" id="9782546at2"/>
<dbReference type="InterPro" id="IPR004393">
    <property type="entry name" value="NadC"/>
</dbReference>
<evidence type="ECO:0000256" key="2">
    <source>
        <dbReference type="ARBA" id="ARBA00004893"/>
    </source>
</evidence>
<dbReference type="SUPFAM" id="SSF54675">
    <property type="entry name" value="Nicotinate/Quinolinate PRTase N-terminal domain-like"/>
    <property type="match status" value="1"/>
</dbReference>
<dbReference type="RefSeq" id="WP_091772341.1">
    <property type="nucleotide sequence ID" value="NZ_CAESCL010000047.1"/>
</dbReference>
<dbReference type="InterPro" id="IPR022412">
    <property type="entry name" value="Quinolinate_PRibosylTrfase_N"/>
</dbReference>
<evidence type="ECO:0000256" key="1">
    <source>
        <dbReference type="ARBA" id="ARBA00003237"/>
    </source>
</evidence>
<dbReference type="PIRSF" id="PIRSF006250">
    <property type="entry name" value="NadC_ModD"/>
    <property type="match status" value="1"/>
</dbReference>
<evidence type="ECO:0000256" key="11">
    <source>
        <dbReference type="ARBA" id="ARBA00069173"/>
    </source>
</evidence>
<evidence type="ECO:0000259" key="13">
    <source>
        <dbReference type="Pfam" id="PF01729"/>
    </source>
</evidence>
<evidence type="ECO:0000256" key="10">
    <source>
        <dbReference type="ARBA" id="ARBA00047445"/>
    </source>
</evidence>
<evidence type="ECO:0000256" key="5">
    <source>
        <dbReference type="ARBA" id="ARBA00011944"/>
    </source>
</evidence>
<name>A0A1H9A5N7_9BACI</name>
<sequence length="278" mass="30771">MNTLRLKKQIEEFLIEDVGYQDLTTDAIFNDQSGEIEFLAKSNGYFCGEDVIRVGYSTINSNIEINLQVKDGDSIQKGQTIAYVKGPINELLTGERVILNLIQRMSGITTKTQHAVQLLNNPRTKISDTRKTTPGLRMLEKYAVTKGGGFNHRFGLDHAVMIKDNHISFCGSISNAVQKVKDQVGHMVKIVVEAENEQQVHEAVKAKADCILLDNMRPNEIAEMLKLIPSSILTEASGGITLQDLPKYSNLTLDVISLGCLTHQIESLDISAEVKINS</sequence>
<protein>
    <recommendedName>
        <fullName evidence="11">Probable nicotinate-nucleotide pyrophosphorylase [carboxylating]</fullName>
        <ecNumber evidence="5">2.4.2.19</ecNumber>
    </recommendedName>
    <alternativeName>
        <fullName evidence="9">Quinolinate phosphoribosyltransferase [decarboxylating]</fullName>
    </alternativeName>
</protein>
<keyword evidence="6" id="KW-0662">Pyridine nucleotide biosynthesis</keyword>
<evidence type="ECO:0000313" key="16">
    <source>
        <dbReference type="Proteomes" id="UP000199427"/>
    </source>
</evidence>
<dbReference type="GO" id="GO:0034213">
    <property type="term" value="P:quinolinate catabolic process"/>
    <property type="evidence" value="ECO:0007669"/>
    <property type="project" value="TreeGrafter"/>
</dbReference>
<evidence type="ECO:0000256" key="7">
    <source>
        <dbReference type="ARBA" id="ARBA00022676"/>
    </source>
</evidence>
<evidence type="ECO:0000256" key="12">
    <source>
        <dbReference type="PIRNR" id="PIRNR006250"/>
    </source>
</evidence>
<dbReference type="FunFam" id="3.20.20.70:FF:000030">
    <property type="entry name" value="Nicotinate-nucleotide pyrophosphorylase, carboxylating"/>
    <property type="match status" value="1"/>
</dbReference>
<dbReference type="EMBL" id="FOES01000002">
    <property type="protein sequence ID" value="SEP71797.1"/>
    <property type="molecule type" value="Genomic_DNA"/>
</dbReference>
<evidence type="ECO:0000256" key="9">
    <source>
        <dbReference type="ARBA" id="ARBA00033102"/>
    </source>
</evidence>
<comment type="similarity">
    <text evidence="3 12">Belongs to the NadC/ModD family.</text>
</comment>
<dbReference type="Gene3D" id="3.20.20.70">
    <property type="entry name" value="Aldolase class I"/>
    <property type="match status" value="1"/>
</dbReference>
<dbReference type="CDD" id="cd01572">
    <property type="entry name" value="QPRTase"/>
    <property type="match status" value="1"/>
</dbReference>
<evidence type="ECO:0000256" key="4">
    <source>
        <dbReference type="ARBA" id="ARBA00011218"/>
    </source>
</evidence>
<dbReference type="Proteomes" id="UP000199427">
    <property type="component" value="Unassembled WGS sequence"/>
</dbReference>
<dbReference type="FunFam" id="3.90.1170.20:FF:000001">
    <property type="entry name" value="Nicotinate-nucleotide diphosphorylase (Carboxylating)"/>
    <property type="match status" value="1"/>
</dbReference>
<dbReference type="Pfam" id="PF01729">
    <property type="entry name" value="QRPTase_C"/>
    <property type="match status" value="1"/>
</dbReference>
<dbReference type="InterPro" id="IPR036068">
    <property type="entry name" value="Nicotinate_pribotase-like_C"/>
</dbReference>
<dbReference type="InterPro" id="IPR027277">
    <property type="entry name" value="NadC/ModD"/>
</dbReference>
<dbReference type="Gene3D" id="3.90.1170.20">
    <property type="entry name" value="Quinolinate phosphoribosyl transferase, N-terminal domain"/>
    <property type="match status" value="1"/>
</dbReference>
<comment type="function">
    <text evidence="1">Involved in the catabolism of quinolinic acid (QA).</text>
</comment>
<evidence type="ECO:0000313" key="15">
    <source>
        <dbReference type="EMBL" id="SEP71797.1"/>
    </source>
</evidence>
<reference evidence="15 16" key="1">
    <citation type="submission" date="2016-10" db="EMBL/GenBank/DDBJ databases">
        <authorList>
            <person name="de Groot N.N."/>
        </authorList>
    </citation>
    <scope>NUCLEOTIDE SEQUENCE [LARGE SCALE GENOMIC DNA]</scope>
    <source>
        <strain evidence="15 16">DSM 21633</strain>
    </source>
</reference>
<feature type="domain" description="Quinolinate phosphoribosyl transferase N-terminal" evidence="14">
    <location>
        <begin position="22"/>
        <end position="106"/>
    </location>
</feature>
<dbReference type="InterPro" id="IPR013785">
    <property type="entry name" value="Aldolase_TIM"/>
</dbReference>
<gene>
    <name evidence="15" type="ORF">SAMN05216362_102161</name>
</gene>
<comment type="pathway">
    <text evidence="2">Cofactor biosynthesis; NAD(+) biosynthesis; nicotinate D-ribonucleotide from quinolinate: step 1/1.</text>
</comment>
<dbReference type="PANTHER" id="PTHR32179:SF3">
    <property type="entry name" value="NICOTINATE-NUCLEOTIDE PYROPHOSPHORYLASE [CARBOXYLATING]"/>
    <property type="match status" value="1"/>
</dbReference>
<dbReference type="NCBIfam" id="TIGR00078">
    <property type="entry name" value="nadC"/>
    <property type="match status" value="1"/>
</dbReference>
<keyword evidence="7 12" id="KW-0328">Glycosyltransferase</keyword>
<dbReference type="UniPathway" id="UPA00253">
    <property type="reaction ID" value="UER00331"/>
</dbReference>
<dbReference type="InterPro" id="IPR037128">
    <property type="entry name" value="Quinolinate_PRibosylTase_N_sf"/>
</dbReference>
<organism evidence="15 16">
    <name type="scientific">Piscibacillus halophilus</name>
    <dbReference type="NCBI Taxonomy" id="571933"/>
    <lineage>
        <taxon>Bacteria</taxon>
        <taxon>Bacillati</taxon>
        <taxon>Bacillota</taxon>
        <taxon>Bacilli</taxon>
        <taxon>Bacillales</taxon>
        <taxon>Bacillaceae</taxon>
        <taxon>Piscibacillus</taxon>
    </lineage>
</organism>
<accession>A0A1H9A5N7</accession>
<proteinExistence type="inferred from homology"/>
<keyword evidence="8 12" id="KW-0808">Transferase</keyword>
<keyword evidence="16" id="KW-1185">Reference proteome</keyword>
<dbReference type="GO" id="GO:0005737">
    <property type="term" value="C:cytoplasm"/>
    <property type="evidence" value="ECO:0007669"/>
    <property type="project" value="TreeGrafter"/>
</dbReference>
<comment type="subunit">
    <text evidence="4">Hexamer formed by 3 homodimers.</text>
</comment>
<feature type="domain" description="Quinolinate phosphoribosyl transferase C-terminal" evidence="13">
    <location>
        <begin position="108"/>
        <end position="271"/>
    </location>
</feature>
<comment type="catalytic activity">
    <reaction evidence="10">
        <text>nicotinate beta-D-ribonucleotide + CO2 + diphosphate = quinolinate + 5-phospho-alpha-D-ribose 1-diphosphate + 2 H(+)</text>
        <dbReference type="Rhea" id="RHEA:12733"/>
        <dbReference type="ChEBI" id="CHEBI:15378"/>
        <dbReference type="ChEBI" id="CHEBI:16526"/>
        <dbReference type="ChEBI" id="CHEBI:29959"/>
        <dbReference type="ChEBI" id="CHEBI:33019"/>
        <dbReference type="ChEBI" id="CHEBI:57502"/>
        <dbReference type="ChEBI" id="CHEBI:58017"/>
        <dbReference type="EC" id="2.4.2.19"/>
    </reaction>
</comment>
<dbReference type="InterPro" id="IPR002638">
    <property type="entry name" value="Quinolinate_PRibosylTrfase_C"/>
</dbReference>
<evidence type="ECO:0000256" key="3">
    <source>
        <dbReference type="ARBA" id="ARBA00009400"/>
    </source>
</evidence>